<gene>
    <name evidence="2" type="ORF">THIOM_003554</name>
</gene>
<organism evidence="2 3">
    <name type="scientific">Candidatus Thiomargarita nelsonii</name>
    <dbReference type="NCBI Taxonomy" id="1003181"/>
    <lineage>
        <taxon>Bacteria</taxon>
        <taxon>Pseudomonadati</taxon>
        <taxon>Pseudomonadota</taxon>
        <taxon>Gammaproteobacteria</taxon>
        <taxon>Thiotrichales</taxon>
        <taxon>Thiotrichaceae</taxon>
        <taxon>Thiomargarita</taxon>
    </lineage>
</organism>
<proteinExistence type="predicted"/>
<keyword evidence="3" id="KW-1185">Reference proteome</keyword>
<dbReference type="AlphaFoldDB" id="A0A176RY54"/>
<name>A0A176RY54_9GAMM</name>
<dbReference type="EMBL" id="LUTY01002156">
    <property type="protein sequence ID" value="OAD20722.1"/>
    <property type="molecule type" value="Genomic_DNA"/>
</dbReference>
<sequence>MRICCPGKWDDTGACLGRKRNDLTSKVTGKTLTTSTGSISERPTISAKRGAQEPQTREAPVRSANFSTVSQLSATA</sequence>
<feature type="compositionally biased region" description="Polar residues" evidence="1">
    <location>
        <begin position="27"/>
        <end position="43"/>
    </location>
</feature>
<feature type="compositionally biased region" description="Polar residues" evidence="1">
    <location>
        <begin position="64"/>
        <end position="76"/>
    </location>
</feature>
<reference evidence="2 3" key="1">
    <citation type="submission" date="2016-05" db="EMBL/GenBank/DDBJ databases">
        <title>Single-cell genome of chain-forming Candidatus Thiomargarita nelsonii and comparison to other large sulfur-oxidizing bacteria.</title>
        <authorList>
            <person name="Winkel M."/>
            <person name="Salman V."/>
            <person name="Woyke T."/>
            <person name="Schulz-Vogt H."/>
            <person name="Richter M."/>
            <person name="Flood B."/>
            <person name="Bailey J."/>
            <person name="Amann R."/>
            <person name="Mussmann M."/>
        </authorList>
    </citation>
    <scope>NUCLEOTIDE SEQUENCE [LARGE SCALE GENOMIC DNA]</scope>
    <source>
        <strain evidence="2 3">THI036</strain>
    </source>
</reference>
<comment type="caution">
    <text evidence="2">The sequence shown here is derived from an EMBL/GenBank/DDBJ whole genome shotgun (WGS) entry which is preliminary data.</text>
</comment>
<feature type="region of interest" description="Disordered" evidence="1">
    <location>
        <begin position="27"/>
        <end position="76"/>
    </location>
</feature>
<accession>A0A176RY54</accession>
<evidence type="ECO:0000256" key="1">
    <source>
        <dbReference type="SAM" id="MobiDB-lite"/>
    </source>
</evidence>
<protein>
    <submittedName>
        <fullName evidence="2">Uncharacterized protein</fullName>
    </submittedName>
</protein>
<dbReference type="Proteomes" id="UP000076962">
    <property type="component" value="Unassembled WGS sequence"/>
</dbReference>
<evidence type="ECO:0000313" key="2">
    <source>
        <dbReference type="EMBL" id="OAD20722.1"/>
    </source>
</evidence>
<evidence type="ECO:0000313" key="3">
    <source>
        <dbReference type="Proteomes" id="UP000076962"/>
    </source>
</evidence>